<reference evidence="1 2" key="1">
    <citation type="submission" date="2019-08" db="EMBL/GenBank/DDBJ databases">
        <title>Prevalence, distribution, and phylogeny of type two toxin-antitoxin genes possessed by Cronobacter species where C. sakazakii homologs follow sequence type lineages.</title>
        <authorList>
            <person name="Finkelstein S."/>
            <person name="Negrete F."/>
            <person name="Jang H."/>
            <person name="Gopinath G.R."/>
            <person name="Tall B.D."/>
        </authorList>
    </citation>
    <scope>NUCLEOTIDE SEQUENCE [LARGE SCALE GENOMIC DNA]</scope>
    <source>
        <strain evidence="1 2">MOD1_GK1257</strain>
    </source>
</reference>
<keyword evidence="2" id="KW-1185">Reference proteome</keyword>
<dbReference type="EMBL" id="WAGD01000030">
    <property type="protein sequence ID" value="KAB0878833.1"/>
    <property type="molecule type" value="Genomic_DNA"/>
</dbReference>
<name>A0ABQ6TZH0_9ENTR</name>
<sequence>MAQALTQRAILLSSAARYFPPQTAFLKLFYKNGDANSCLRWDDSPLLSAACPVGRCVRIGHSMAHPASSEVHIPRGKTCRVKHSRILSLIKLTILKARILSPLMLRANPASPTV</sequence>
<accession>A0ABQ6TZH0</accession>
<gene>
    <name evidence="1" type="ORF">FZI19_11215</name>
</gene>
<organism evidence="1 2">
    <name type="scientific">Cronobacter muytjensii</name>
    <dbReference type="NCBI Taxonomy" id="413501"/>
    <lineage>
        <taxon>Bacteria</taxon>
        <taxon>Pseudomonadati</taxon>
        <taxon>Pseudomonadota</taxon>
        <taxon>Gammaproteobacteria</taxon>
        <taxon>Enterobacterales</taxon>
        <taxon>Enterobacteriaceae</taxon>
        <taxon>Cronobacter</taxon>
    </lineage>
</organism>
<comment type="caution">
    <text evidence="1">The sequence shown here is derived from an EMBL/GenBank/DDBJ whole genome shotgun (WGS) entry which is preliminary data.</text>
</comment>
<evidence type="ECO:0000313" key="2">
    <source>
        <dbReference type="Proteomes" id="UP000469927"/>
    </source>
</evidence>
<evidence type="ECO:0000313" key="1">
    <source>
        <dbReference type="EMBL" id="KAB0878833.1"/>
    </source>
</evidence>
<protein>
    <submittedName>
        <fullName evidence="1">Uncharacterized protein</fullName>
    </submittedName>
</protein>
<proteinExistence type="predicted"/>
<dbReference type="Proteomes" id="UP000469927">
    <property type="component" value="Unassembled WGS sequence"/>
</dbReference>